<dbReference type="GO" id="GO:0006032">
    <property type="term" value="P:chitin catabolic process"/>
    <property type="evidence" value="ECO:0007669"/>
    <property type="project" value="UniProtKB-KW"/>
</dbReference>
<dbReference type="PROSITE" id="PS01095">
    <property type="entry name" value="GH18_1"/>
    <property type="match status" value="1"/>
</dbReference>
<dbReference type="EMBL" id="GL883108">
    <property type="protein sequence ID" value="EGG06430.1"/>
    <property type="molecule type" value="Genomic_DNA"/>
</dbReference>
<evidence type="ECO:0000256" key="8">
    <source>
        <dbReference type="RuleBase" id="RU004453"/>
    </source>
</evidence>
<accession>F4RMI0</accession>
<keyword evidence="11" id="KW-1185">Reference proteome</keyword>
<evidence type="ECO:0000259" key="9">
    <source>
        <dbReference type="PROSITE" id="PS51910"/>
    </source>
</evidence>
<organism evidence="11">
    <name type="scientific">Melampsora larici-populina (strain 98AG31 / pathotype 3-4-7)</name>
    <name type="common">Poplar leaf rust fungus</name>
    <dbReference type="NCBI Taxonomy" id="747676"/>
    <lineage>
        <taxon>Eukaryota</taxon>
        <taxon>Fungi</taxon>
        <taxon>Dikarya</taxon>
        <taxon>Basidiomycota</taxon>
        <taxon>Pucciniomycotina</taxon>
        <taxon>Pucciniomycetes</taxon>
        <taxon>Pucciniales</taxon>
        <taxon>Melampsoraceae</taxon>
        <taxon>Melampsora</taxon>
    </lineage>
</organism>
<dbReference type="OrthoDB" id="73875at2759"/>
<evidence type="ECO:0000256" key="7">
    <source>
        <dbReference type="RuleBase" id="RU000489"/>
    </source>
</evidence>
<dbReference type="AlphaFoldDB" id="F4RMI0"/>
<feature type="domain" description="GH18" evidence="9">
    <location>
        <begin position="110"/>
        <end position="525"/>
    </location>
</feature>
<dbReference type="InParanoid" id="F4RMI0"/>
<dbReference type="VEuPathDB" id="FungiDB:MELLADRAFT_63397"/>
<dbReference type="PANTHER" id="PTHR11177">
    <property type="entry name" value="CHITINASE"/>
    <property type="match status" value="1"/>
</dbReference>
<dbReference type="InterPro" id="IPR001223">
    <property type="entry name" value="Glyco_hydro18_cat"/>
</dbReference>
<keyword evidence="6" id="KW-0624">Polysaccharide degradation</keyword>
<dbReference type="InterPro" id="IPR050314">
    <property type="entry name" value="Glycosyl_Hydrlase_18"/>
</dbReference>
<dbReference type="RefSeq" id="XP_007410264.1">
    <property type="nucleotide sequence ID" value="XM_007410202.1"/>
</dbReference>
<dbReference type="GO" id="GO:0008061">
    <property type="term" value="F:chitin binding"/>
    <property type="evidence" value="ECO:0007669"/>
    <property type="project" value="InterPro"/>
</dbReference>
<evidence type="ECO:0000313" key="10">
    <source>
        <dbReference type="EMBL" id="EGG06430.1"/>
    </source>
</evidence>
<dbReference type="Gene3D" id="3.20.20.80">
    <property type="entry name" value="Glycosidases"/>
    <property type="match status" value="2"/>
</dbReference>
<sequence length="525" mass="58217">MTRRNLDSNNEGEENVEVSNVIPVTLSFVLSPLGQVLVQPSDQFPNLTESITSSNTKPPPDKFRLLDSNGIERLTIPTIPSLAQISTFQSHLPIDTHLGFSSEKGVLKRPTIATYYPDWNLDVLAPEQIDYSKYDLIAFAFAIPTEDFSIKFTQDDSIQTLDKLVKYAHGNHTLVCLSIGGWDGSKYFSSAVKTASNRETFANNIIKIAHQHKVDGIDIDWEYPAQAGIADNTVDDNDSTAMLLFFHLLRDKLGPSMILSAAVTDYTFLDNHGHRMVDVKAYAEVLDHILIMNYDYDDVSETPGPNSPFSNACGDASQPSGNMVSAINAWTDAGFPADKILMGLPAYGYIHYASITKMIHRRHNEISPRTRFQQYTAQSNHQLHRRQNACTVSSVNCQIDSFLENQKDDEIDSLGKAGNLKDYSGPQITFHDLFKWGVLAKNITNSKIEIMAINGYKLGWDTCSSTPYAFNEATQTVVNFDDTRSIAIKSAYALKVGIGGVGFWDLTGDPHSVLTNVARAILKKT</sequence>
<dbReference type="InterPro" id="IPR029070">
    <property type="entry name" value="Chitinase_insertion_sf"/>
</dbReference>
<dbReference type="PROSITE" id="PS51910">
    <property type="entry name" value="GH18_2"/>
    <property type="match status" value="1"/>
</dbReference>
<evidence type="ECO:0000256" key="3">
    <source>
        <dbReference type="ARBA" id="ARBA00023024"/>
    </source>
</evidence>
<gene>
    <name evidence="10" type="ORF">MELLADRAFT_63397</name>
</gene>
<keyword evidence="5 7" id="KW-0326">Glycosidase</keyword>
<dbReference type="InterPro" id="IPR017853">
    <property type="entry name" value="GH"/>
</dbReference>
<evidence type="ECO:0000256" key="2">
    <source>
        <dbReference type="ARBA" id="ARBA00022801"/>
    </source>
</evidence>
<dbReference type="SUPFAM" id="SSF51445">
    <property type="entry name" value="(Trans)glycosidases"/>
    <property type="match status" value="1"/>
</dbReference>
<dbReference type="eggNOG" id="KOG2806">
    <property type="taxonomic scope" value="Eukaryota"/>
</dbReference>
<keyword evidence="4" id="KW-0119">Carbohydrate metabolism</keyword>
<dbReference type="InterPro" id="IPR001579">
    <property type="entry name" value="Glyco_hydro_18_chit_AS"/>
</dbReference>
<dbReference type="Pfam" id="PF00704">
    <property type="entry name" value="Glyco_hydro_18"/>
    <property type="match status" value="1"/>
</dbReference>
<dbReference type="InterPro" id="IPR011583">
    <property type="entry name" value="Chitinase_II/V-like_cat"/>
</dbReference>
<proteinExistence type="inferred from homology"/>
<dbReference type="SMART" id="SM00636">
    <property type="entry name" value="Glyco_18"/>
    <property type="match status" value="1"/>
</dbReference>
<protein>
    <submittedName>
        <fullName evidence="10">Family 18 glycoside hydrolase</fullName>
    </submittedName>
</protein>
<dbReference type="STRING" id="747676.F4RMI0"/>
<name>F4RMI0_MELLP</name>
<dbReference type="GO" id="GO:0008843">
    <property type="term" value="F:endochitinase activity"/>
    <property type="evidence" value="ECO:0007669"/>
    <property type="project" value="UniProtKB-EC"/>
</dbReference>
<dbReference type="GO" id="GO:0000272">
    <property type="term" value="P:polysaccharide catabolic process"/>
    <property type="evidence" value="ECO:0007669"/>
    <property type="project" value="UniProtKB-KW"/>
</dbReference>
<dbReference type="KEGG" id="mlr:MELLADRAFT_63397"/>
<dbReference type="GeneID" id="18930083"/>
<evidence type="ECO:0000256" key="4">
    <source>
        <dbReference type="ARBA" id="ARBA00023277"/>
    </source>
</evidence>
<dbReference type="PANTHER" id="PTHR11177:SF317">
    <property type="entry name" value="CHITINASE 12-RELATED"/>
    <property type="match status" value="1"/>
</dbReference>
<comment type="catalytic activity">
    <reaction evidence="1">
        <text>Random endo-hydrolysis of N-acetyl-beta-D-glucosaminide (1-&gt;4)-beta-linkages in chitin and chitodextrins.</text>
        <dbReference type="EC" id="3.2.1.14"/>
    </reaction>
</comment>
<dbReference type="GO" id="GO:0005576">
    <property type="term" value="C:extracellular region"/>
    <property type="evidence" value="ECO:0007669"/>
    <property type="project" value="TreeGrafter"/>
</dbReference>
<comment type="similarity">
    <text evidence="8">Belongs to the glycosyl hydrolase 18 family.</text>
</comment>
<dbReference type="Proteomes" id="UP000001072">
    <property type="component" value="Unassembled WGS sequence"/>
</dbReference>
<dbReference type="HOGENOM" id="CLU_002833_6_2_1"/>
<evidence type="ECO:0000256" key="6">
    <source>
        <dbReference type="ARBA" id="ARBA00023326"/>
    </source>
</evidence>
<keyword evidence="3" id="KW-0146">Chitin degradation</keyword>
<evidence type="ECO:0000256" key="5">
    <source>
        <dbReference type="ARBA" id="ARBA00023295"/>
    </source>
</evidence>
<keyword evidence="2 7" id="KW-0378">Hydrolase</keyword>
<reference evidence="11" key="1">
    <citation type="journal article" date="2011" name="Proc. Natl. Acad. Sci. U.S.A.">
        <title>Obligate biotrophy features unraveled by the genomic analysis of rust fungi.</title>
        <authorList>
            <person name="Duplessis S."/>
            <person name="Cuomo C.A."/>
            <person name="Lin Y.-C."/>
            <person name="Aerts A."/>
            <person name="Tisserant E."/>
            <person name="Veneault-Fourrey C."/>
            <person name="Joly D.L."/>
            <person name="Hacquard S."/>
            <person name="Amselem J."/>
            <person name="Cantarel B.L."/>
            <person name="Chiu R."/>
            <person name="Coutinho P.M."/>
            <person name="Feau N."/>
            <person name="Field M."/>
            <person name="Frey P."/>
            <person name="Gelhaye E."/>
            <person name="Goldberg J."/>
            <person name="Grabherr M.G."/>
            <person name="Kodira C.D."/>
            <person name="Kohler A."/>
            <person name="Kuees U."/>
            <person name="Lindquist E.A."/>
            <person name="Lucas S.M."/>
            <person name="Mago R."/>
            <person name="Mauceli E."/>
            <person name="Morin E."/>
            <person name="Murat C."/>
            <person name="Pangilinan J.L."/>
            <person name="Park R."/>
            <person name="Pearson M."/>
            <person name="Quesneville H."/>
            <person name="Rouhier N."/>
            <person name="Sakthikumar S."/>
            <person name="Salamov A.A."/>
            <person name="Schmutz J."/>
            <person name="Selles B."/>
            <person name="Shapiro H."/>
            <person name="Tanguay P."/>
            <person name="Tuskan G.A."/>
            <person name="Henrissat B."/>
            <person name="Van de Peer Y."/>
            <person name="Rouze P."/>
            <person name="Ellis J.G."/>
            <person name="Dodds P.N."/>
            <person name="Schein J.E."/>
            <person name="Zhong S."/>
            <person name="Hamelin R.C."/>
            <person name="Grigoriev I.V."/>
            <person name="Szabo L.J."/>
            <person name="Martin F."/>
        </authorList>
    </citation>
    <scope>NUCLEOTIDE SEQUENCE [LARGE SCALE GENOMIC DNA]</scope>
    <source>
        <strain evidence="11">98AG31 / pathotype 3-4-7</strain>
    </source>
</reference>
<dbReference type="Gene3D" id="3.10.50.10">
    <property type="match status" value="1"/>
</dbReference>
<evidence type="ECO:0000313" key="11">
    <source>
        <dbReference type="Proteomes" id="UP000001072"/>
    </source>
</evidence>
<evidence type="ECO:0000256" key="1">
    <source>
        <dbReference type="ARBA" id="ARBA00000822"/>
    </source>
</evidence>